<organism evidence="1 2">
    <name type="scientific">Anopheles coluzzii</name>
    <name type="common">African malaria mosquito</name>
    <dbReference type="NCBI Taxonomy" id="1518534"/>
    <lineage>
        <taxon>Eukaryota</taxon>
        <taxon>Metazoa</taxon>
        <taxon>Ecdysozoa</taxon>
        <taxon>Arthropoda</taxon>
        <taxon>Hexapoda</taxon>
        <taxon>Insecta</taxon>
        <taxon>Pterygota</taxon>
        <taxon>Neoptera</taxon>
        <taxon>Endopterygota</taxon>
        <taxon>Diptera</taxon>
        <taxon>Nematocera</taxon>
        <taxon>Culicoidea</taxon>
        <taxon>Culicidae</taxon>
        <taxon>Anophelinae</taxon>
        <taxon>Anopheles</taxon>
    </lineage>
</organism>
<sequence length="192" mass="22085">MKYFTNNFHLIGLLVAVQFAATGAFLKVLIPFGKKIEFISKTNTVQVSYALHQPKSILNQSIDLEFNITRPLKEVKLQFSYHLTDENSAIQALLIKRTVDLCSYMRNPSTDRVVKQVYDYVTERTNVKLQCPIAAGNYYIRNIRPSDVPTPGFLPEAHLVLETLYRSEVRTCNFDRVSGTLLKMVRYIENIF</sequence>
<reference evidence="1" key="2">
    <citation type="submission" date="2020-05" db="UniProtKB">
        <authorList>
            <consortium name="EnsemblMetazoa"/>
        </authorList>
    </citation>
    <scope>IDENTIFICATION</scope>
    <source>
        <strain evidence="1">Ngousso</strain>
    </source>
</reference>
<dbReference type="Proteomes" id="UP001105220">
    <property type="component" value="Unplaced"/>
</dbReference>
<dbReference type="Pfam" id="PF06477">
    <property type="entry name" value="DUF1091"/>
    <property type="match status" value="1"/>
</dbReference>
<evidence type="ECO:0000313" key="2">
    <source>
        <dbReference type="Proteomes" id="UP001105220"/>
    </source>
</evidence>
<keyword evidence="2" id="KW-1185">Reference proteome</keyword>
<reference key="1">
    <citation type="journal article" date="2019" name="Genes (Basel)">
        <title>A High-Quality De novo Genome Assembly from a Single Mosquito Using PacBio Sequencing.</title>
        <authorList>
            <person name="Kingan S.B."/>
            <person name="Heaton H."/>
            <person name="Cudini J."/>
            <person name="Lambert C.C."/>
            <person name="Baybayan P."/>
            <person name="Galvin B.D."/>
            <person name="Durbin R."/>
            <person name="Korlach J."/>
            <person name="Lawniczak M.K.N."/>
        </authorList>
    </citation>
    <scope>NUCLEOTIDE SEQUENCE [LARGE SCALE GENOMIC DNA]</scope>
    <source>
        <strain>Mali-NIH</strain>
    </source>
</reference>
<proteinExistence type="predicted"/>
<protein>
    <submittedName>
        <fullName evidence="1">Vitellogenin domain-containing protein</fullName>
    </submittedName>
</protein>
<dbReference type="VEuPathDB" id="VectorBase:ACON011017"/>
<accession>A0A6E8W4H9</accession>
<dbReference type="VEuPathDB" id="VectorBase:ACMO_008252"/>
<dbReference type="AlphaFoldDB" id="A0A6E8W4H9"/>
<dbReference type="InterPro" id="IPR010512">
    <property type="entry name" value="DUF1091"/>
</dbReference>
<evidence type="ECO:0000313" key="1">
    <source>
        <dbReference type="EnsemblMetazoa" id="ACON011017-PA"/>
    </source>
</evidence>
<name>A0A6E8W4H9_ANOCL</name>
<dbReference type="PANTHER" id="PTHR20898">
    <property type="entry name" value="DAEDALUS ON 3-RELATED-RELATED"/>
    <property type="match status" value="1"/>
</dbReference>
<dbReference type="EnsemblMetazoa" id="ACON011017-RA">
    <property type="protein sequence ID" value="ACON011017-PA"/>
    <property type="gene ID" value="ACON011017"/>
</dbReference>
<dbReference type="PANTHER" id="PTHR20898:SF1">
    <property type="entry name" value="MD-2-RELATED LIPID-RECOGNITION DOMAIN-CONTAINING PROTEIN"/>
    <property type="match status" value="1"/>
</dbReference>